<dbReference type="STRING" id="1120989.SAMN02745227_00525"/>
<evidence type="ECO:0000313" key="1">
    <source>
        <dbReference type="EMBL" id="SHJ71059.1"/>
    </source>
</evidence>
<keyword evidence="2" id="KW-1185">Reference proteome</keyword>
<organism evidence="1 2">
    <name type="scientific">Anaerobranca californiensis DSM 14826</name>
    <dbReference type="NCBI Taxonomy" id="1120989"/>
    <lineage>
        <taxon>Bacteria</taxon>
        <taxon>Bacillati</taxon>
        <taxon>Bacillota</taxon>
        <taxon>Clostridia</taxon>
        <taxon>Eubacteriales</taxon>
        <taxon>Proteinivoracaceae</taxon>
        <taxon>Anaerobranca</taxon>
    </lineage>
</organism>
<dbReference type="AlphaFoldDB" id="A0A1M6LIP1"/>
<dbReference type="RefSeq" id="WP_072906047.1">
    <property type="nucleotide sequence ID" value="NZ_FRAI01000005.1"/>
</dbReference>
<reference evidence="2" key="1">
    <citation type="submission" date="2016-11" db="EMBL/GenBank/DDBJ databases">
        <authorList>
            <person name="Varghese N."/>
            <person name="Submissions S."/>
        </authorList>
    </citation>
    <scope>NUCLEOTIDE SEQUENCE [LARGE SCALE GENOMIC DNA]</scope>
    <source>
        <strain evidence="2">DSM 14826</strain>
    </source>
</reference>
<dbReference type="EMBL" id="FRAI01000005">
    <property type="protein sequence ID" value="SHJ71059.1"/>
    <property type="molecule type" value="Genomic_DNA"/>
</dbReference>
<gene>
    <name evidence="1" type="ORF">SAMN02745227_00525</name>
</gene>
<sequence length="250" mass="28776">MKKIIILILISLLIVGCQGGDETKYSEDLFEIFYSEEKVTLYYDGMAEYGHILTRSDVKKEGSQGIIVYDGKMNDGAGDEFGERTFTVQYTVEEDKVIETVRVNDYFNRKTKSLNSIIPNQIVLKLPLEVGNTWTYQVVLEGETISRTVTTTIFKIELIPDYPNKKVYHTETVIEGIEGYPNKRYVERRGFAPGFGMLYFENSISSYIDEDGKEVEMPFAFGYALYGWEEGKGGEIKSIYEYLPLYFKQR</sequence>
<proteinExistence type="predicted"/>
<accession>A0A1M6LIP1</accession>
<dbReference type="PROSITE" id="PS51257">
    <property type="entry name" value="PROKAR_LIPOPROTEIN"/>
    <property type="match status" value="1"/>
</dbReference>
<protein>
    <submittedName>
        <fullName evidence="1">Uncharacterized protein</fullName>
    </submittedName>
</protein>
<name>A0A1M6LIP1_9FIRM</name>
<dbReference type="OrthoDB" id="2067411at2"/>
<evidence type="ECO:0000313" key="2">
    <source>
        <dbReference type="Proteomes" id="UP000243547"/>
    </source>
</evidence>
<dbReference type="Proteomes" id="UP000243547">
    <property type="component" value="Unassembled WGS sequence"/>
</dbReference>